<name>A0A6J5C7Q4_9BURK</name>
<dbReference type="Proteomes" id="UP000494205">
    <property type="component" value="Unassembled WGS sequence"/>
</dbReference>
<keyword evidence="1" id="KW-0472">Membrane</keyword>
<accession>A0A6J5C7Q4</accession>
<organism evidence="2 3">
    <name type="scientific">Paraburkholderia rhynchosiae</name>
    <dbReference type="NCBI Taxonomy" id="487049"/>
    <lineage>
        <taxon>Bacteria</taxon>
        <taxon>Pseudomonadati</taxon>
        <taxon>Pseudomonadota</taxon>
        <taxon>Betaproteobacteria</taxon>
        <taxon>Burkholderiales</taxon>
        <taxon>Burkholderiaceae</taxon>
        <taxon>Paraburkholderia</taxon>
    </lineage>
</organism>
<evidence type="ECO:0000313" key="2">
    <source>
        <dbReference type="EMBL" id="CAB3726066.1"/>
    </source>
</evidence>
<evidence type="ECO:0000256" key="1">
    <source>
        <dbReference type="SAM" id="Phobius"/>
    </source>
</evidence>
<dbReference type="EMBL" id="CADIJZ010000023">
    <property type="protein sequence ID" value="CAB3726066.1"/>
    <property type="molecule type" value="Genomic_DNA"/>
</dbReference>
<reference evidence="2 3" key="1">
    <citation type="submission" date="2020-04" db="EMBL/GenBank/DDBJ databases">
        <authorList>
            <person name="De Canck E."/>
        </authorList>
    </citation>
    <scope>NUCLEOTIDE SEQUENCE [LARGE SCALE GENOMIC DNA]</scope>
    <source>
        <strain evidence="2 3">LMG 27174</strain>
    </source>
</reference>
<dbReference type="AlphaFoldDB" id="A0A6J5C7Q4"/>
<proteinExistence type="predicted"/>
<gene>
    <name evidence="2" type="ORF">LMG27174_05376</name>
</gene>
<evidence type="ECO:0000313" key="3">
    <source>
        <dbReference type="Proteomes" id="UP000494205"/>
    </source>
</evidence>
<protein>
    <submittedName>
        <fullName evidence="2">Uncharacterized protein</fullName>
    </submittedName>
</protein>
<keyword evidence="1" id="KW-0812">Transmembrane</keyword>
<sequence length="34" mass="3658">MQPGLILFFAGFGLGACSIGLALVGAYEYLRRRP</sequence>
<feature type="transmembrane region" description="Helical" evidence="1">
    <location>
        <begin position="6"/>
        <end position="30"/>
    </location>
</feature>
<keyword evidence="1" id="KW-1133">Transmembrane helix</keyword>